<organism evidence="3 4">
    <name type="scientific">Leuconostoc suionicum</name>
    <dbReference type="NCBI Taxonomy" id="1511761"/>
    <lineage>
        <taxon>Bacteria</taxon>
        <taxon>Bacillati</taxon>
        <taxon>Bacillota</taxon>
        <taxon>Bacilli</taxon>
        <taxon>Lactobacillales</taxon>
        <taxon>Lactobacillaceae</taxon>
        <taxon>Leuconostoc</taxon>
    </lineage>
</organism>
<keyword evidence="1 3" id="KW-0418">Kinase</keyword>
<reference evidence="3 4" key="2">
    <citation type="submission" date="2018-02" db="EMBL/GenBank/DDBJ databases">
        <authorList>
            <person name="Cohen D.B."/>
            <person name="Kent A.D."/>
        </authorList>
    </citation>
    <scope>NUCLEOTIDE SEQUENCE [LARGE SCALE GENOMIC DNA]</scope>
    <source>
        <strain evidence="3 4">CECT 9216</strain>
    </source>
</reference>
<dbReference type="InterPro" id="IPR016477">
    <property type="entry name" value="Fructo-/Ketosamine-3-kinase"/>
</dbReference>
<keyword evidence="5" id="KW-1185">Reference proteome</keyword>
<keyword evidence="1" id="KW-0808">Transferase</keyword>
<evidence type="ECO:0000313" key="4">
    <source>
        <dbReference type="Proteomes" id="UP000237923"/>
    </source>
</evidence>
<evidence type="ECO:0000313" key="5">
    <source>
        <dbReference type="Proteomes" id="UP000239237"/>
    </source>
</evidence>
<dbReference type="Pfam" id="PF03881">
    <property type="entry name" value="Fructosamin_kin"/>
    <property type="match status" value="1"/>
</dbReference>
<dbReference type="PANTHER" id="PTHR12149">
    <property type="entry name" value="FRUCTOSAMINE 3 KINASE-RELATED PROTEIN"/>
    <property type="match status" value="1"/>
</dbReference>
<proteinExistence type="inferred from homology"/>
<dbReference type="GO" id="GO:0016301">
    <property type="term" value="F:kinase activity"/>
    <property type="evidence" value="ECO:0007669"/>
    <property type="project" value="UniProtKB-UniRule"/>
</dbReference>
<dbReference type="Gene3D" id="3.90.1200.10">
    <property type="match status" value="1"/>
</dbReference>
<dbReference type="Proteomes" id="UP000237923">
    <property type="component" value="Unassembled WGS sequence"/>
</dbReference>
<dbReference type="PIRSF" id="PIRSF006221">
    <property type="entry name" value="Ketosamine-3-kinase"/>
    <property type="match status" value="1"/>
</dbReference>
<accession>A0A2N9K9Z5</accession>
<protein>
    <submittedName>
        <fullName evidence="3">Fructosamine kinase</fullName>
    </submittedName>
</protein>
<evidence type="ECO:0000313" key="3">
    <source>
        <dbReference type="EMBL" id="SPE07151.1"/>
    </source>
</evidence>
<dbReference type="EMBL" id="OKQU01000001">
    <property type="protein sequence ID" value="SPE07151.1"/>
    <property type="molecule type" value="Genomic_DNA"/>
</dbReference>
<name>A0A2N9K9Z5_9LACO</name>
<dbReference type="Proteomes" id="UP000239237">
    <property type="component" value="Unassembled WGS sequence"/>
</dbReference>
<dbReference type="PANTHER" id="PTHR12149:SF8">
    <property type="entry name" value="PROTEIN-RIBULOSAMINE 3-KINASE"/>
    <property type="match status" value="1"/>
</dbReference>
<gene>
    <name evidence="2" type="ORF">LES8486_00860</name>
    <name evidence="3" type="ORF">LES9216_01007</name>
</gene>
<dbReference type="KEGG" id="lsu:A6B45_03220"/>
<reference evidence="2 5" key="1">
    <citation type="submission" date="2018-02" db="EMBL/GenBank/DDBJ databases">
        <authorList>
            <person name="Rodrigo-Torres L."/>
            <person name="Arahal R. D."/>
            <person name="Lucena T."/>
        </authorList>
    </citation>
    <scope>NUCLEOTIDE SEQUENCE [LARGE SCALE GENOMIC DNA]</scope>
    <source>
        <strain evidence="2 5">CECT 8486</strain>
    </source>
</reference>
<comment type="similarity">
    <text evidence="1">Belongs to the fructosamine kinase family.</text>
</comment>
<dbReference type="AlphaFoldDB" id="A0A2N9K9Z5"/>
<dbReference type="InterPro" id="IPR011009">
    <property type="entry name" value="Kinase-like_dom_sf"/>
</dbReference>
<dbReference type="EMBL" id="OKQR01000001">
    <property type="protein sequence ID" value="SPD91872.1"/>
    <property type="molecule type" value="Genomic_DNA"/>
</dbReference>
<dbReference type="RefSeq" id="WP_072613326.1">
    <property type="nucleotide sequence ID" value="NZ_AP017935.1"/>
</dbReference>
<dbReference type="SUPFAM" id="SSF56112">
    <property type="entry name" value="Protein kinase-like (PK-like)"/>
    <property type="match status" value="1"/>
</dbReference>
<dbReference type="GeneID" id="99673787"/>
<evidence type="ECO:0000313" key="2">
    <source>
        <dbReference type="EMBL" id="SPD91872.1"/>
    </source>
</evidence>
<dbReference type="Gene3D" id="3.30.200.20">
    <property type="entry name" value="Phosphorylase Kinase, domain 1"/>
    <property type="match status" value="1"/>
</dbReference>
<evidence type="ECO:0000256" key="1">
    <source>
        <dbReference type="PIRNR" id="PIRNR006221"/>
    </source>
</evidence>
<sequence length="280" mass="32574">MDLGNDFVTRLGLEKPHDLEKVRGGDINEAFSIYSNKQRYFLKIQQNAQASFFDHEVAGLKALGEVVTVPAILAQGQLQGHAYLILSWINQGNGSQQELAKSLVKIHQVTAPKFGFDSDNLVDFVPKNNTWQSSWAEFFVKQRLDPLMAQAKKNNFWLTQRGDHYNNLRETILNDNHAQTVQPSLLHGDFWAGNFMFNDQGKPVFIDPNVFYGDREYDLAISRVFAGFSPSFYDQYMQEWPLDVGWQKRERWYEFYYILMHFTRFGDIYAPRMNKLLTSF</sequence>